<evidence type="ECO:0000313" key="3">
    <source>
        <dbReference type="RefSeq" id="XP_028150919.1"/>
    </source>
</evidence>
<feature type="region of interest" description="Disordered" evidence="1">
    <location>
        <begin position="219"/>
        <end position="295"/>
    </location>
</feature>
<protein>
    <submittedName>
        <fullName evidence="3">White-opaque regulator 1-like</fullName>
    </submittedName>
</protein>
<reference evidence="3" key="1">
    <citation type="submission" date="2025-08" db="UniProtKB">
        <authorList>
            <consortium name="RefSeq"/>
        </authorList>
    </citation>
    <scope>IDENTIFICATION</scope>
    <source>
        <tissue evidence="3">Whole insect</tissue>
    </source>
</reference>
<feature type="compositionally biased region" description="Gly residues" evidence="1">
    <location>
        <begin position="473"/>
        <end position="487"/>
    </location>
</feature>
<dbReference type="AlphaFoldDB" id="A0A6P7GMQ1"/>
<feature type="chain" id="PRO_5028234628" evidence="2">
    <location>
        <begin position="19"/>
        <end position="723"/>
    </location>
</feature>
<accession>A0A6P7GMQ1</accession>
<feature type="compositionally biased region" description="Gly residues" evidence="1">
    <location>
        <begin position="496"/>
        <end position="514"/>
    </location>
</feature>
<feature type="compositionally biased region" description="Gly residues" evidence="1">
    <location>
        <begin position="521"/>
        <end position="551"/>
    </location>
</feature>
<feature type="signal peptide" evidence="2">
    <location>
        <begin position="1"/>
        <end position="18"/>
    </location>
</feature>
<name>A0A6P7GMQ1_DIAVI</name>
<feature type="compositionally biased region" description="Low complexity" evidence="1">
    <location>
        <begin position="219"/>
        <end position="249"/>
    </location>
</feature>
<gene>
    <name evidence="3" type="primary">LOC114344274</name>
</gene>
<keyword evidence="2" id="KW-0732">Signal</keyword>
<dbReference type="RefSeq" id="XP_028150919.1">
    <property type="nucleotide sequence ID" value="XM_028295118.1"/>
</dbReference>
<sequence>MLAITFILLGTLIACCKSEVVFNAIALDDILSEDYMPTTLLMLENPKIIRKYENSTADSKIDKTILGLDGSLGKAMETMDFHRSMMNQYMCRSFVAEQIVANMSTSRVKRRMGHVTSGVGESSSPQTDISKNLIYDEGSSGYQDWLSKSATLEDIYRHYDNPQDRIDVVEDVDDGNPEDFEEGYNVEDINKQETKAALNHRHEETYYSAAGYPGPSYSNSYGPPNYSPSSYGQQNYNPPNYNQPTYSQPSYNQPTYGGSPDYHQNTGGGGGYQQHQPESHGSYEPHFPEPEYHNSPPAPKYHVYNYYSKDKDLSDLFEIALTGLAFLAFKMFIVHVIMCIASTTTTNTTTTTVAMAMSMSPTATATGNGMADIPGTGGGTSTGGGMTSTGGGMPSTGADMPGTGGGMTSTGGGMTSTGGGMTGDGGDTPGTGGGMTSDGGDMPGTGSGMTSDGGDMPGTGGGMTSDGSDMPGTGDGMTGGDMPGTGDGMTDDGMTDMGGGMTGGGTGTGDGGDGSTDTGSTGSGTTGTGDGMDAGMGGDSTGTGGTDGGTGMDTTGSDSTGTGGSSAMGTGMDETAADGTATGDGSEALQFRYKRNPMPQFPNPKNEIINELSRKILLTIESSLVAHKDDGVCLRKILCENNKWSRDLEGRHKLFIPLWSLGMSWLSGKIVHNVAPATSMLDTLKASILGLGKANCEIIYQKCDLRNHVMERKRRKRRKREAL</sequence>
<feature type="compositionally biased region" description="Gly residues" evidence="1">
    <location>
        <begin position="418"/>
        <end position="447"/>
    </location>
</feature>
<feature type="compositionally biased region" description="Gly residues" evidence="1">
    <location>
        <begin position="455"/>
        <end position="464"/>
    </location>
</feature>
<dbReference type="InParanoid" id="A0A6P7GMQ1"/>
<feature type="compositionally biased region" description="Basic and acidic residues" evidence="1">
    <location>
        <begin position="277"/>
        <end position="292"/>
    </location>
</feature>
<feature type="region of interest" description="Disordered" evidence="1">
    <location>
        <begin position="418"/>
        <end position="584"/>
    </location>
</feature>
<evidence type="ECO:0000256" key="2">
    <source>
        <dbReference type="SAM" id="SignalP"/>
    </source>
</evidence>
<organism evidence="3">
    <name type="scientific">Diabrotica virgifera virgifera</name>
    <name type="common">western corn rootworm</name>
    <dbReference type="NCBI Taxonomy" id="50390"/>
    <lineage>
        <taxon>Eukaryota</taxon>
        <taxon>Metazoa</taxon>
        <taxon>Ecdysozoa</taxon>
        <taxon>Arthropoda</taxon>
        <taxon>Hexapoda</taxon>
        <taxon>Insecta</taxon>
        <taxon>Pterygota</taxon>
        <taxon>Neoptera</taxon>
        <taxon>Endopterygota</taxon>
        <taxon>Coleoptera</taxon>
        <taxon>Polyphaga</taxon>
        <taxon>Cucujiformia</taxon>
        <taxon>Chrysomeloidea</taxon>
        <taxon>Chrysomelidae</taxon>
        <taxon>Galerucinae</taxon>
        <taxon>Diabroticina</taxon>
        <taxon>Diabroticites</taxon>
        <taxon>Diabrotica</taxon>
    </lineage>
</organism>
<proteinExistence type="predicted"/>
<evidence type="ECO:0000256" key="1">
    <source>
        <dbReference type="SAM" id="MobiDB-lite"/>
    </source>
</evidence>